<feature type="transmembrane region" description="Helical" evidence="5">
    <location>
        <begin position="212"/>
        <end position="233"/>
    </location>
</feature>
<feature type="domain" description="O-antigen ligase-related" evidence="6">
    <location>
        <begin position="250"/>
        <end position="401"/>
    </location>
</feature>
<feature type="transmembrane region" description="Helical" evidence="5">
    <location>
        <begin position="118"/>
        <end position="138"/>
    </location>
</feature>
<comment type="subcellular location">
    <subcellularLocation>
        <location evidence="1">Membrane</location>
        <topology evidence="1">Multi-pass membrane protein</topology>
    </subcellularLocation>
</comment>
<dbReference type="PANTHER" id="PTHR37422:SF13">
    <property type="entry name" value="LIPOPOLYSACCHARIDE BIOSYNTHESIS PROTEIN PA4999-RELATED"/>
    <property type="match status" value="1"/>
</dbReference>
<dbReference type="AlphaFoldDB" id="A0A8J7GW40"/>
<evidence type="ECO:0000259" key="6">
    <source>
        <dbReference type="Pfam" id="PF04932"/>
    </source>
</evidence>
<keyword evidence="4 5" id="KW-0472">Membrane</keyword>
<feature type="transmembrane region" description="Helical" evidence="5">
    <location>
        <begin position="265"/>
        <end position="281"/>
    </location>
</feature>
<evidence type="ECO:0000313" key="7">
    <source>
        <dbReference type="EMBL" id="MBG6139739.1"/>
    </source>
</evidence>
<evidence type="ECO:0000256" key="5">
    <source>
        <dbReference type="SAM" id="Phobius"/>
    </source>
</evidence>
<feature type="transmembrane region" description="Helical" evidence="5">
    <location>
        <begin position="388"/>
        <end position="407"/>
    </location>
</feature>
<accession>A0A8J7GW40</accession>
<feature type="transmembrane region" description="Helical" evidence="5">
    <location>
        <begin position="173"/>
        <end position="192"/>
    </location>
</feature>
<dbReference type="InterPro" id="IPR007016">
    <property type="entry name" value="O-antigen_ligase-rel_domated"/>
</dbReference>
<dbReference type="PANTHER" id="PTHR37422">
    <property type="entry name" value="TEICHURONIC ACID BIOSYNTHESIS PROTEIN TUAE"/>
    <property type="match status" value="1"/>
</dbReference>
<organism evidence="7 8">
    <name type="scientific">Longispora fulva</name>
    <dbReference type="NCBI Taxonomy" id="619741"/>
    <lineage>
        <taxon>Bacteria</taxon>
        <taxon>Bacillati</taxon>
        <taxon>Actinomycetota</taxon>
        <taxon>Actinomycetes</taxon>
        <taxon>Micromonosporales</taxon>
        <taxon>Micromonosporaceae</taxon>
        <taxon>Longispora</taxon>
    </lineage>
</organism>
<dbReference type="Proteomes" id="UP000622552">
    <property type="component" value="Unassembled WGS sequence"/>
</dbReference>
<gene>
    <name evidence="7" type="ORF">IW245_005933</name>
</gene>
<keyword evidence="3 5" id="KW-1133">Transmembrane helix</keyword>
<keyword evidence="2 5" id="KW-0812">Transmembrane</keyword>
<evidence type="ECO:0000256" key="3">
    <source>
        <dbReference type="ARBA" id="ARBA00022989"/>
    </source>
</evidence>
<feature type="transmembrane region" description="Helical" evidence="5">
    <location>
        <begin position="144"/>
        <end position="161"/>
    </location>
</feature>
<evidence type="ECO:0000256" key="4">
    <source>
        <dbReference type="ARBA" id="ARBA00023136"/>
    </source>
</evidence>
<feature type="transmembrane region" description="Helical" evidence="5">
    <location>
        <begin position="86"/>
        <end position="106"/>
    </location>
</feature>
<evidence type="ECO:0000256" key="2">
    <source>
        <dbReference type="ARBA" id="ARBA00022692"/>
    </source>
</evidence>
<dbReference type="InterPro" id="IPR051533">
    <property type="entry name" value="WaaL-like"/>
</dbReference>
<feature type="transmembrane region" description="Helical" evidence="5">
    <location>
        <begin position="38"/>
        <end position="56"/>
    </location>
</feature>
<feature type="transmembrane region" description="Helical" evidence="5">
    <location>
        <begin position="240"/>
        <end position="259"/>
    </location>
</feature>
<sequence length="463" mass="49344">MPLLTPPRFRQFALLGLVVAGVAGLVEATQVNSANGLRAFLAAALGWAVVGLALSLPGLTVRGLLLGGFFVGAGILSWSFSEQPGVVWAFLAVEGAVFATWTFPWLRDLAKLPKLGAAWLGLAYWLLGTLGALLNHPLVSVQRAVYGGLFTLGALAVLAVVRRTKKDPTPAIAAAFLLALGVLLLVGSGNALDDVHAVPDTAWGNNMAQRFWGGPFFLYHPNSIALISVLVALRIAPDKAFALWQRVGVLGTSFLMLLLVTSRTAWGFAVAAALVHAWLVYRKKLDYKRAVAMAVLPFVLLVALMVGSGGPQWLVYNRYPNSHAGSDLTSGRTQTWKKVISDFRSDTLAEQLFGNGDDARGTVTRADSVEDPNTKLPKLTTDNAFFGALRRGGITGVAAFLLGLVLLIRRALARDAAPWFTITVVAVLPTIATSDWVLGGTGGTLWILLLAAEAWQVYRPAAD</sequence>
<reference evidence="7" key="1">
    <citation type="submission" date="2020-11" db="EMBL/GenBank/DDBJ databases">
        <title>Sequencing the genomes of 1000 actinobacteria strains.</title>
        <authorList>
            <person name="Klenk H.-P."/>
        </authorList>
    </citation>
    <scope>NUCLEOTIDE SEQUENCE</scope>
    <source>
        <strain evidence="7">DSM 45356</strain>
    </source>
</reference>
<dbReference type="EMBL" id="JADOUF010000001">
    <property type="protein sequence ID" value="MBG6139739.1"/>
    <property type="molecule type" value="Genomic_DNA"/>
</dbReference>
<feature type="transmembrane region" description="Helical" evidence="5">
    <location>
        <begin position="290"/>
        <end position="310"/>
    </location>
</feature>
<keyword evidence="8" id="KW-1185">Reference proteome</keyword>
<evidence type="ECO:0000313" key="8">
    <source>
        <dbReference type="Proteomes" id="UP000622552"/>
    </source>
</evidence>
<name>A0A8J7GW40_9ACTN</name>
<dbReference type="GO" id="GO:0016020">
    <property type="term" value="C:membrane"/>
    <property type="evidence" value="ECO:0007669"/>
    <property type="project" value="UniProtKB-SubCell"/>
</dbReference>
<protein>
    <recommendedName>
        <fullName evidence="6">O-antigen ligase-related domain-containing protein</fullName>
    </recommendedName>
</protein>
<proteinExistence type="predicted"/>
<evidence type="ECO:0000256" key="1">
    <source>
        <dbReference type="ARBA" id="ARBA00004141"/>
    </source>
</evidence>
<dbReference type="RefSeq" id="WP_197006358.1">
    <property type="nucleotide sequence ID" value="NZ_BONS01000006.1"/>
</dbReference>
<feature type="transmembrane region" description="Helical" evidence="5">
    <location>
        <begin position="63"/>
        <end position="80"/>
    </location>
</feature>
<comment type="caution">
    <text evidence="7">The sequence shown here is derived from an EMBL/GenBank/DDBJ whole genome shotgun (WGS) entry which is preliminary data.</text>
</comment>
<dbReference type="Pfam" id="PF04932">
    <property type="entry name" value="Wzy_C"/>
    <property type="match status" value="1"/>
</dbReference>
<feature type="transmembrane region" description="Helical" evidence="5">
    <location>
        <begin position="419"/>
        <end position="438"/>
    </location>
</feature>